<reference evidence="1 2" key="1">
    <citation type="submission" date="2019-03" db="EMBL/GenBank/DDBJ databases">
        <title>Genomic Encyclopedia of Type Strains, Phase IV (KMG-IV): sequencing the most valuable type-strain genomes for metagenomic binning, comparative biology and taxonomic classification.</title>
        <authorList>
            <person name="Goeker M."/>
        </authorList>
    </citation>
    <scope>NUCLEOTIDE SEQUENCE [LARGE SCALE GENOMIC DNA]</scope>
    <source>
        <strain evidence="1 2">DSM 18401</strain>
    </source>
</reference>
<name>A0A4R2D4Q8_SHIGR</name>
<dbReference type="EMBL" id="SLVX01000003">
    <property type="protein sequence ID" value="TCN46864.1"/>
    <property type="molecule type" value="Genomic_DNA"/>
</dbReference>
<accession>A0A4R2D4Q8</accession>
<gene>
    <name evidence="1" type="ORF">EV665_10332</name>
</gene>
<dbReference type="Proteomes" id="UP000295351">
    <property type="component" value="Unassembled WGS sequence"/>
</dbReference>
<evidence type="ECO:0000313" key="2">
    <source>
        <dbReference type="Proteomes" id="UP000295351"/>
    </source>
</evidence>
<sequence>MRVEIVSKDNVLSRFANQIGAVGEEKGRKALARAVNRVTTTVEGRVVRAIGKQSSIPTKIIRTQIRKKLAAHKGGGAIEGHVIASGSPLPLKVFNPKQFSWGVRAKVWGQMQRYPSHFMHGGRWNSGKLIAGGHVFVRTTANRLPIEKQFGPSVPEEMVRDEAARVFHHTVQTMLPKRVAHELSRLLP</sequence>
<protein>
    <recommendedName>
        <fullName evidence="3">Minor tail protein Z (GPZ)</fullName>
    </recommendedName>
</protein>
<dbReference type="RefSeq" id="WP_133033466.1">
    <property type="nucleotide sequence ID" value="NZ_BAABEI010000012.1"/>
</dbReference>
<dbReference type="AlphaFoldDB" id="A0A4R2D4Q8"/>
<evidence type="ECO:0000313" key="1">
    <source>
        <dbReference type="EMBL" id="TCN46864.1"/>
    </source>
</evidence>
<organism evidence="1 2">
    <name type="scientific">Shinella granuli</name>
    <dbReference type="NCBI Taxonomy" id="323621"/>
    <lineage>
        <taxon>Bacteria</taxon>
        <taxon>Pseudomonadati</taxon>
        <taxon>Pseudomonadota</taxon>
        <taxon>Alphaproteobacteria</taxon>
        <taxon>Hyphomicrobiales</taxon>
        <taxon>Rhizobiaceae</taxon>
        <taxon>Shinella</taxon>
    </lineage>
</organism>
<comment type="caution">
    <text evidence="1">The sequence shown here is derived from an EMBL/GenBank/DDBJ whole genome shotgun (WGS) entry which is preliminary data.</text>
</comment>
<evidence type="ECO:0008006" key="3">
    <source>
        <dbReference type="Google" id="ProtNLM"/>
    </source>
</evidence>
<proteinExistence type="predicted"/>
<keyword evidence="2" id="KW-1185">Reference proteome</keyword>